<accession>A0A0F9VRA8</accession>
<sequence length="51" mass="5464">MELRVIIIGFVIVILCGIASIILNEMFAIGVMIGAVFVMWGCGIMLKSSCS</sequence>
<organism evidence="2">
    <name type="scientific">marine sediment metagenome</name>
    <dbReference type="NCBI Taxonomy" id="412755"/>
    <lineage>
        <taxon>unclassified sequences</taxon>
        <taxon>metagenomes</taxon>
        <taxon>ecological metagenomes</taxon>
    </lineage>
</organism>
<comment type="caution">
    <text evidence="2">The sequence shown here is derived from an EMBL/GenBank/DDBJ whole genome shotgun (WGS) entry which is preliminary data.</text>
</comment>
<evidence type="ECO:0000256" key="1">
    <source>
        <dbReference type="SAM" id="Phobius"/>
    </source>
</evidence>
<keyword evidence="1" id="KW-0472">Membrane</keyword>
<evidence type="ECO:0000313" key="2">
    <source>
        <dbReference type="EMBL" id="KKN76011.1"/>
    </source>
</evidence>
<dbReference type="EMBL" id="LAZR01000300">
    <property type="protein sequence ID" value="KKN76011.1"/>
    <property type="molecule type" value="Genomic_DNA"/>
</dbReference>
<name>A0A0F9VRA8_9ZZZZ</name>
<gene>
    <name evidence="2" type="ORF">LCGC14_0374010</name>
</gene>
<dbReference type="AlphaFoldDB" id="A0A0F9VRA8"/>
<keyword evidence="1" id="KW-1133">Transmembrane helix</keyword>
<reference evidence="2" key="1">
    <citation type="journal article" date="2015" name="Nature">
        <title>Complex archaea that bridge the gap between prokaryotes and eukaryotes.</title>
        <authorList>
            <person name="Spang A."/>
            <person name="Saw J.H."/>
            <person name="Jorgensen S.L."/>
            <person name="Zaremba-Niedzwiedzka K."/>
            <person name="Martijn J."/>
            <person name="Lind A.E."/>
            <person name="van Eijk R."/>
            <person name="Schleper C."/>
            <person name="Guy L."/>
            <person name="Ettema T.J."/>
        </authorList>
    </citation>
    <scope>NUCLEOTIDE SEQUENCE</scope>
</reference>
<proteinExistence type="predicted"/>
<protein>
    <submittedName>
        <fullName evidence="2">Uncharacterized protein</fullName>
    </submittedName>
</protein>
<keyword evidence="1" id="KW-0812">Transmembrane</keyword>
<feature type="transmembrane region" description="Helical" evidence="1">
    <location>
        <begin position="29"/>
        <end position="46"/>
    </location>
</feature>
<feature type="transmembrane region" description="Helical" evidence="1">
    <location>
        <begin position="5"/>
        <end position="23"/>
    </location>
</feature>